<comment type="caution">
    <text evidence="3">The sequence shown here is derived from an EMBL/GenBank/DDBJ whole genome shotgun (WGS) entry which is preliminary data.</text>
</comment>
<organism evidence="3 4">
    <name type="scientific">Acorus gramineus</name>
    <name type="common">Dwarf sweet flag</name>
    <dbReference type="NCBI Taxonomy" id="55184"/>
    <lineage>
        <taxon>Eukaryota</taxon>
        <taxon>Viridiplantae</taxon>
        <taxon>Streptophyta</taxon>
        <taxon>Embryophyta</taxon>
        <taxon>Tracheophyta</taxon>
        <taxon>Spermatophyta</taxon>
        <taxon>Magnoliopsida</taxon>
        <taxon>Liliopsida</taxon>
        <taxon>Acoraceae</taxon>
        <taxon>Acorus</taxon>
    </lineage>
</organism>
<evidence type="ECO:0000313" key="4">
    <source>
        <dbReference type="Proteomes" id="UP001179952"/>
    </source>
</evidence>
<sequence length="426" mass="46036">MEVLLSCFSSSPTSLALRLPTTHPRRLSLLRTTTSWRSPPPPTIRLSFASASPSPFDLSPPPIDHDLLDTMVGAGARASDDGTIESFGNDSLALDAAFDGVVVTDLTHFGRVRVIGDDRLHFLHNQTTANFECLREGEGCDTAFVTPTARTVDIAHAWVMKNAVILLLSPTTYNSIIETLNKYIFFSDKVEVNDITKQTCFFSLFGPKSNQIMEALNLHDIIGQPYGTHRHYNVHQVDGFPVTISVGSVLSEDGFSFLLSPSSAASVWQTLIGLGAVPMGGNAWKRLRVLQGRPAPGSDLTNEFNVLEAGLWRAISLNKGCYKGQETISRLITYDGVKQHLWGIRLSGPAKPGSEITVDGKKVGKFTSYALGRKDDEHVGLGYIRKQAGHCGAEVLVGGVAGKVIEVPFLCDPTRTQGAGSGDAKI</sequence>
<reference evidence="3" key="1">
    <citation type="journal article" date="2023" name="Nat. Commun.">
        <title>Diploid and tetraploid genomes of Acorus and the evolution of monocots.</title>
        <authorList>
            <person name="Ma L."/>
            <person name="Liu K.W."/>
            <person name="Li Z."/>
            <person name="Hsiao Y.Y."/>
            <person name="Qi Y."/>
            <person name="Fu T."/>
            <person name="Tang G.D."/>
            <person name="Zhang D."/>
            <person name="Sun W.H."/>
            <person name="Liu D.K."/>
            <person name="Li Y."/>
            <person name="Chen G.Z."/>
            <person name="Liu X.D."/>
            <person name="Liao X.Y."/>
            <person name="Jiang Y.T."/>
            <person name="Yu X."/>
            <person name="Hao Y."/>
            <person name="Huang J."/>
            <person name="Zhao X.W."/>
            <person name="Ke S."/>
            <person name="Chen Y.Y."/>
            <person name="Wu W.L."/>
            <person name="Hsu J.L."/>
            <person name="Lin Y.F."/>
            <person name="Huang M.D."/>
            <person name="Li C.Y."/>
            <person name="Huang L."/>
            <person name="Wang Z.W."/>
            <person name="Zhao X."/>
            <person name="Zhong W.Y."/>
            <person name="Peng D.H."/>
            <person name="Ahmad S."/>
            <person name="Lan S."/>
            <person name="Zhang J.S."/>
            <person name="Tsai W.C."/>
            <person name="Van de Peer Y."/>
            <person name="Liu Z.J."/>
        </authorList>
    </citation>
    <scope>NUCLEOTIDE SEQUENCE</scope>
    <source>
        <strain evidence="3">SCP</strain>
    </source>
</reference>
<dbReference type="InterPro" id="IPR029043">
    <property type="entry name" value="GcvT/YgfZ_C"/>
</dbReference>
<keyword evidence="4" id="KW-1185">Reference proteome</keyword>
<proteinExistence type="predicted"/>
<evidence type="ECO:0000256" key="1">
    <source>
        <dbReference type="ARBA" id="ARBA00022946"/>
    </source>
</evidence>
<dbReference type="EMBL" id="JAUJYN010000001">
    <property type="protein sequence ID" value="KAK1279743.1"/>
    <property type="molecule type" value="Genomic_DNA"/>
</dbReference>
<dbReference type="InterPro" id="IPR017703">
    <property type="entry name" value="YgfZ/GCV_T_CS"/>
</dbReference>
<dbReference type="Proteomes" id="UP001179952">
    <property type="component" value="Unassembled WGS sequence"/>
</dbReference>
<feature type="domain" description="GCVT N-terminal" evidence="2">
    <location>
        <begin position="99"/>
        <end position="319"/>
    </location>
</feature>
<gene>
    <name evidence="3" type="ORF">QJS04_geneDACA020676</name>
</gene>
<dbReference type="PANTHER" id="PTHR43757">
    <property type="entry name" value="AMINOMETHYLTRANSFERASE"/>
    <property type="match status" value="1"/>
</dbReference>
<name>A0AAV9BUK4_ACOGR</name>
<dbReference type="GO" id="GO:0005739">
    <property type="term" value="C:mitochondrion"/>
    <property type="evidence" value="ECO:0007669"/>
    <property type="project" value="TreeGrafter"/>
</dbReference>
<dbReference type="SUPFAM" id="SSF103025">
    <property type="entry name" value="Folate-binding domain"/>
    <property type="match status" value="1"/>
</dbReference>
<dbReference type="Gene3D" id="3.30.1360.120">
    <property type="entry name" value="Probable tRNA modification gtpase trme, domain 1"/>
    <property type="match status" value="1"/>
</dbReference>
<dbReference type="NCBIfam" id="TIGR03317">
    <property type="entry name" value="ygfZ_signature"/>
    <property type="match status" value="1"/>
</dbReference>
<dbReference type="FunFam" id="3.30.1360.120:FF:000021">
    <property type="entry name" value="Slr0635 protein"/>
    <property type="match status" value="1"/>
</dbReference>
<accession>A0AAV9BUK4</accession>
<dbReference type="SUPFAM" id="SSF101790">
    <property type="entry name" value="Aminomethyltransferase beta-barrel domain"/>
    <property type="match status" value="1"/>
</dbReference>
<dbReference type="InterPro" id="IPR028896">
    <property type="entry name" value="GcvT/YgfZ/DmdA"/>
</dbReference>
<evidence type="ECO:0000259" key="2">
    <source>
        <dbReference type="Pfam" id="PF01571"/>
    </source>
</evidence>
<dbReference type="PANTHER" id="PTHR43757:SF14">
    <property type="entry name" value="GLYCINE CLEAVAGE T-PROTEIN FAMILY"/>
    <property type="match status" value="1"/>
</dbReference>
<reference evidence="3" key="2">
    <citation type="submission" date="2023-06" db="EMBL/GenBank/DDBJ databases">
        <authorList>
            <person name="Ma L."/>
            <person name="Liu K.-W."/>
            <person name="Li Z."/>
            <person name="Hsiao Y.-Y."/>
            <person name="Qi Y."/>
            <person name="Fu T."/>
            <person name="Tang G."/>
            <person name="Zhang D."/>
            <person name="Sun W.-H."/>
            <person name="Liu D.-K."/>
            <person name="Li Y."/>
            <person name="Chen G.-Z."/>
            <person name="Liu X.-D."/>
            <person name="Liao X.-Y."/>
            <person name="Jiang Y.-T."/>
            <person name="Yu X."/>
            <person name="Hao Y."/>
            <person name="Huang J."/>
            <person name="Zhao X.-W."/>
            <person name="Ke S."/>
            <person name="Chen Y.-Y."/>
            <person name="Wu W.-L."/>
            <person name="Hsu J.-L."/>
            <person name="Lin Y.-F."/>
            <person name="Huang M.-D."/>
            <person name="Li C.-Y."/>
            <person name="Huang L."/>
            <person name="Wang Z.-W."/>
            <person name="Zhao X."/>
            <person name="Zhong W.-Y."/>
            <person name="Peng D.-H."/>
            <person name="Ahmad S."/>
            <person name="Lan S."/>
            <person name="Zhang J.-S."/>
            <person name="Tsai W.-C."/>
            <person name="Van De Peer Y."/>
            <person name="Liu Z.-J."/>
        </authorList>
    </citation>
    <scope>NUCLEOTIDE SEQUENCE</scope>
    <source>
        <strain evidence="3">SCP</strain>
        <tissue evidence="3">Leaves</tissue>
    </source>
</reference>
<protein>
    <recommendedName>
        <fullName evidence="2">GCVT N-terminal domain-containing protein</fullName>
    </recommendedName>
</protein>
<dbReference type="InterPro" id="IPR027266">
    <property type="entry name" value="TrmE/GcvT-like"/>
</dbReference>
<dbReference type="Pfam" id="PF01571">
    <property type="entry name" value="GCV_T"/>
    <property type="match status" value="1"/>
</dbReference>
<dbReference type="AlphaFoldDB" id="A0AAV9BUK4"/>
<dbReference type="InterPro" id="IPR006222">
    <property type="entry name" value="GCVT_N"/>
</dbReference>
<evidence type="ECO:0000313" key="3">
    <source>
        <dbReference type="EMBL" id="KAK1279743.1"/>
    </source>
</evidence>
<keyword evidence="1" id="KW-0809">Transit peptide</keyword>